<name>A0AAV9W5X1_9PEZI</name>
<dbReference type="Proteomes" id="UP001370758">
    <property type="component" value="Unassembled WGS sequence"/>
</dbReference>
<evidence type="ECO:0000313" key="1">
    <source>
        <dbReference type="EMBL" id="KAK6502991.1"/>
    </source>
</evidence>
<organism evidence="1 2">
    <name type="scientific">Arthrobotrys musiformis</name>
    <dbReference type="NCBI Taxonomy" id="47236"/>
    <lineage>
        <taxon>Eukaryota</taxon>
        <taxon>Fungi</taxon>
        <taxon>Dikarya</taxon>
        <taxon>Ascomycota</taxon>
        <taxon>Pezizomycotina</taxon>
        <taxon>Orbiliomycetes</taxon>
        <taxon>Orbiliales</taxon>
        <taxon>Orbiliaceae</taxon>
        <taxon>Arthrobotrys</taxon>
    </lineage>
</organism>
<dbReference type="EMBL" id="JAVHJL010000005">
    <property type="protein sequence ID" value="KAK6502991.1"/>
    <property type="molecule type" value="Genomic_DNA"/>
</dbReference>
<gene>
    <name evidence="1" type="ORF">TWF481_008027</name>
</gene>
<keyword evidence="2" id="KW-1185">Reference proteome</keyword>
<comment type="caution">
    <text evidence="1">The sequence shown here is derived from an EMBL/GenBank/DDBJ whole genome shotgun (WGS) entry which is preliminary data.</text>
</comment>
<sequence length="522" mass="60843">MSPKATLSTIPSDIVHEICDYLCDQDFIKLQLVSAALCSKLPRSRLDEVHSRRTVRFTDAETRKLKRLVSGRPDKLGRIKHLVFNISSPYVKLLLKGVLMDWINSYSWSTRVKMVKFWSNYQKKNRRNPFKHEAFPQFHPGSEDLLPGQSLRREHFLGLFSILESAMQPPPKFDPKAFFKVLTEVLKLLPNLQILEFAEDSLRLRDEREFSLFLGYNPSLKEFVSKNPELEELPWREWLITTGNPIRFDAAYLTVLFCAAVAGCRGITEIKADRMRFLSHHETGVSLSRFSTYGTNTVSIPLYIRKEERYEAAYLDYYLRAFENLRRLEIWGWGVETAATIRISPLFLATIKNVRELRLRLPLGNGSSRFVDLPDIHLPNMRRLEIVSTRVDLTALQEFAAANEGSLRELVMQGRCSENMNKSAIIEFLENMRGAIDLQTYQMGFVTYSDGICFEYFLLVDVRGGWRGAECEYRVKLRCERWMRMSEPKEEEEWEVYRSWEGFIRGIRNASAPPDICPYHQW</sequence>
<reference evidence="1 2" key="1">
    <citation type="submission" date="2023-08" db="EMBL/GenBank/DDBJ databases">
        <authorList>
            <person name="Palmer J.M."/>
        </authorList>
    </citation>
    <scope>NUCLEOTIDE SEQUENCE [LARGE SCALE GENOMIC DNA]</scope>
    <source>
        <strain evidence="1 2">TWF481</strain>
    </source>
</reference>
<protein>
    <recommendedName>
        <fullName evidence="3">F-box domain-containing protein</fullName>
    </recommendedName>
</protein>
<dbReference type="AlphaFoldDB" id="A0AAV9W5X1"/>
<evidence type="ECO:0008006" key="3">
    <source>
        <dbReference type="Google" id="ProtNLM"/>
    </source>
</evidence>
<dbReference type="SUPFAM" id="SSF52047">
    <property type="entry name" value="RNI-like"/>
    <property type="match status" value="1"/>
</dbReference>
<accession>A0AAV9W5X1</accession>
<proteinExistence type="predicted"/>
<evidence type="ECO:0000313" key="2">
    <source>
        <dbReference type="Proteomes" id="UP001370758"/>
    </source>
</evidence>